<dbReference type="RefSeq" id="WP_109821755.1">
    <property type="nucleotide sequence ID" value="NZ_QGKL01000009.1"/>
</dbReference>
<evidence type="ECO:0008006" key="4">
    <source>
        <dbReference type="Google" id="ProtNLM"/>
    </source>
</evidence>
<sequence length="59" mass="6523">MEFFNAIKSVMAAFVGVQKKKNLEDDFTKKSATPFIVAGVLMAIIFVVSIYTVVQLILP</sequence>
<dbReference type="Proteomes" id="UP000245506">
    <property type="component" value="Unassembled WGS sequence"/>
</dbReference>
<feature type="transmembrane region" description="Helical" evidence="1">
    <location>
        <begin position="35"/>
        <end position="58"/>
    </location>
</feature>
<accession>A0A317CKT4</accession>
<evidence type="ECO:0000313" key="2">
    <source>
        <dbReference type="EMBL" id="PWQ98949.1"/>
    </source>
</evidence>
<keyword evidence="3" id="KW-1185">Reference proteome</keyword>
<evidence type="ECO:0000256" key="1">
    <source>
        <dbReference type="SAM" id="Phobius"/>
    </source>
</evidence>
<dbReference type="EMBL" id="QGKL01000009">
    <property type="protein sequence ID" value="PWQ98949.1"/>
    <property type="molecule type" value="Genomic_DNA"/>
</dbReference>
<comment type="caution">
    <text evidence="2">The sequence shown here is derived from an EMBL/GenBank/DDBJ whole genome shotgun (WGS) entry which is preliminary data.</text>
</comment>
<dbReference type="InterPro" id="IPR021344">
    <property type="entry name" value="DUF2970"/>
</dbReference>
<dbReference type="Pfam" id="PF11174">
    <property type="entry name" value="DUF2970"/>
    <property type="match status" value="1"/>
</dbReference>
<dbReference type="OrthoDB" id="5625885at2"/>
<name>A0A317CKT4_9GAMM</name>
<reference evidence="2 3" key="1">
    <citation type="submission" date="2018-05" db="EMBL/GenBank/DDBJ databases">
        <title>Leucothrix arctica sp. nov., isolated from Arctic seawater.</title>
        <authorList>
            <person name="Choi A."/>
            <person name="Baek K."/>
        </authorList>
    </citation>
    <scope>NUCLEOTIDE SEQUENCE [LARGE SCALE GENOMIC DNA]</scope>
    <source>
        <strain evidence="2 3">IMCC9719</strain>
    </source>
</reference>
<evidence type="ECO:0000313" key="3">
    <source>
        <dbReference type="Proteomes" id="UP000245506"/>
    </source>
</evidence>
<gene>
    <name evidence="2" type="ORF">DKT75_01955</name>
</gene>
<keyword evidence="1" id="KW-0812">Transmembrane</keyword>
<keyword evidence="1" id="KW-1133">Transmembrane helix</keyword>
<dbReference type="AlphaFoldDB" id="A0A317CKT4"/>
<proteinExistence type="predicted"/>
<protein>
    <recommendedName>
        <fullName evidence="4">DUF2970 domain-containing protein</fullName>
    </recommendedName>
</protein>
<keyword evidence="1" id="KW-0472">Membrane</keyword>
<organism evidence="2 3">
    <name type="scientific">Leucothrix arctica</name>
    <dbReference type="NCBI Taxonomy" id="1481894"/>
    <lineage>
        <taxon>Bacteria</taxon>
        <taxon>Pseudomonadati</taxon>
        <taxon>Pseudomonadota</taxon>
        <taxon>Gammaproteobacteria</taxon>
        <taxon>Thiotrichales</taxon>
        <taxon>Thiotrichaceae</taxon>
        <taxon>Leucothrix</taxon>
    </lineage>
</organism>